<accession>A0A1H0N7X0</accession>
<dbReference type="Proteomes" id="UP000199651">
    <property type="component" value="Unassembled WGS sequence"/>
</dbReference>
<dbReference type="Gene3D" id="1.10.260.40">
    <property type="entry name" value="lambda repressor-like DNA-binding domains"/>
    <property type="match status" value="1"/>
</dbReference>
<evidence type="ECO:0000313" key="2">
    <source>
        <dbReference type="EMBL" id="SDO88636.1"/>
    </source>
</evidence>
<protein>
    <submittedName>
        <fullName evidence="2">Helix-turn-helix domain-containing protein</fullName>
    </submittedName>
</protein>
<name>A0A1H0N7X0_9PSEU</name>
<dbReference type="InterPro" id="IPR043917">
    <property type="entry name" value="DUF5753"/>
</dbReference>
<dbReference type="Pfam" id="PF19054">
    <property type="entry name" value="DUF5753"/>
    <property type="match status" value="1"/>
</dbReference>
<keyword evidence="3" id="KW-1185">Reference proteome</keyword>
<dbReference type="Pfam" id="PF13560">
    <property type="entry name" value="HTH_31"/>
    <property type="match status" value="1"/>
</dbReference>
<dbReference type="InterPro" id="IPR001387">
    <property type="entry name" value="Cro/C1-type_HTH"/>
</dbReference>
<dbReference type="STRING" id="504798.SAMN05421871_102284"/>
<dbReference type="InterPro" id="IPR010982">
    <property type="entry name" value="Lambda_DNA-bd_dom_sf"/>
</dbReference>
<dbReference type="GO" id="GO:0003677">
    <property type="term" value="F:DNA binding"/>
    <property type="evidence" value="ECO:0007669"/>
    <property type="project" value="InterPro"/>
</dbReference>
<feature type="domain" description="HTH cro/C1-type" evidence="1">
    <location>
        <begin position="7"/>
        <end position="62"/>
    </location>
</feature>
<dbReference type="SUPFAM" id="SSF47413">
    <property type="entry name" value="lambda repressor-like DNA-binding domains"/>
    <property type="match status" value="1"/>
</dbReference>
<sequence>MRVLATELTKLREAAGLTTRQAAIRLDQSIATLNRTENAKRIATVAEVSAMLAIYGVVGSERKRIMALVEELNTSRWLGIDANPDRPTLPIFESEAVAIVNFAPCTVPGLLQTPAYARAITSLGHTTDLHDAMIAARLDRQKVLARIVAPQYVAILDEAALRRPHGGSAAMVEQINWLIDMAKRPNIALHVIPFRHGGYHNPGYFSLLEFPKTPPIVYVEHSRVSGFLHEPEDTQAFRTHTASLIQASLGCADSVNFLTKMAADHERG</sequence>
<dbReference type="SMART" id="SM00530">
    <property type="entry name" value="HTH_XRE"/>
    <property type="match status" value="1"/>
</dbReference>
<gene>
    <name evidence="2" type="ORF">SAMN05192558_105234</name>
</gene>
<dbReference type="AlphaFoldDB" id="A0A1H0N7X0"/>
<organism evidence="2 3">
    <name type="scientific">Actinokineospora alba</name>
    <dbReference type="NCBI Taxonomy" id="504798"/>
    <lineage>
        <taxon>Bacteria</taxon>
        <taxon>Bacillati</taxon>
        <taxon>Actinomycetota</taxon>
        <taxon>Actinomycetes</taxon>
        <taxon>Pseudonocardiales</taxon>
        <taxon>Pseudonocardiaceae</taxon>
        <taxon>Actinokineospora</taxon>
    </lineage>
</organism>
<dbReference type="EMBL" id="FNJB01000005">
    <property type="protein sequence ID" value="SDO88636.1"/>
    <property type="molecule type" value="Genomic_DNA"/>
</dbReference>
<evidence type="ECO:0000259" key="1">
    <source>
        <dbReference type="SMART" id="SM00530"/>
    </source>
</evidence>
<evidence type="ECO:0000313" key="3">
    <source>
        <dbReference type="Proteomes" id="UP000199651"/>
    </source>
</evidence>
<reference evidence="3" key="1">
    <citation type="submission" date="2016-10" db="EMBL/GenBank/DDBJ databases">
        <authorList>
            <person name="Varghese N."/>
            <person name="Submissions S."/>
        </authorList>
    </citation>
    <scope>NUCLEOTIDE SEQUENCE [LARGE SCALE GENOMIC DNA]</scope>
    <source>
        <strain evidence="3">IBRC-M 10655</strain>
    </source>
</reference>
<proteinExistence type="predicted"/>
<dbReference type="CDD" id="cd00093">
    <property type="entry name" value="HTH_XRE"/>
    <property type="match status" value="1"/>
</dbReference>